<keyword evidence="1" id="KW-1133">Transmembrane helix</keyword>
<dbReference type="InterPro" id="IPR052948">
    <property type="entry name" value="Low_temp-induced_all0457"/>
</dbReference>
<organism evidence="2 3">
    <name type="scientific">Phormidesmis priestleyi Ana</name>
    <dbReference type="NCBI Taxonomy" id="1666911"/>
    <lineage>
        <taxon>Bacteria</taxon>
        <taxon>Bacillati</taxon>
        <taxon>Cyanobacteriota</taxon>
        <taxon>Cyanophyceae</taxon>
        <taxon>Leptolyngbyales</taxon>
        <taxon>Leptolyngbyaceae</taxon>
        <taxon>Phormidesmis</taxon>
    </lineage>
</organism>
<dbReference type="EMBL" id="LJZR01000024">
    <property type="protein sequence ID" value="KPQ34032.1"/>
    <property type="molecule type" value="Genomic_DNA"/>
</dbReference>
<feature type="transmembrane region" description="Helical" evidence="1">
    <location>
        <begin position="60"/>
        <end position="78"/>
    </location>
</feature>
<dbReference type="Proteomes" id="UP000050465">
    <property type="component" value="Unassembled WGS sequence"/>
</dbReference>
<keyword evidence="1" id="KW-0472">Membrane</keyword>
<reference evidence="2 3" key="1">
    <citation type="submission" date="2015-09" db="EMBL/GenBank/DDBJ databases">
        <title>Identification and resolution of microdiversity through metagenomic sequencing of parallel consortia.</title>
        <authorList>
            <person name="Nelson W.C."/>
            <person name="Romine M.F."/>
            <person name="Lindemann S.R."/>
        </authorList>
    </citation>
    <scope>NUCLEOTIDE SEQUENCE [LARGE SCALE GENOMIC DNA]</scope>
    <source>
        <strain evidence="2">Ana</strain>
    </source>
</reference>
<dbReference type="STRING" id="1666911.HLUCCA11_16545"/>
<dbReference type="AlphaFoldDB" id="A0A0P7YTX6"/>
<dbReference type="PATRIC" id="fig|1666911.3.peg.1017"/>
<feature type="transmembrane region" description="Helical" evidence="1">
    <location>
        <begin position="98"/>
        <end position="120"/>
    </location>
</feature>
<evidence type="ECO:0000313" key="3">
    <source>
        <dbReference type="Proteomes" id="UP000050465"/>
    </source>
</evidence>
<sequence length="171" mass="17984">MSYLVAVLSDRIKAEEAYTALEDANIKMDNVEILGRGFKSADEYGLIDPTEEAWKQIKRLALGTIPFGFAGGFAFNAITGLDTFPWAGVVGNQIIGGFLGAIAGAMGSFFIGGGVGAGLGGGDALSYRNRLNAGKYLVVVKGSEGLISQASRVIRPLRPENIQGYTEPGAY</sequence>
<dbReference type="PANTHER" id="PTHR36109">
    <property type="entry name" value="MEMBRANE PROTEIN-RELATED"/>
    <property type="match status" value="1"/>
</dbReference>
<gene>
    <name evidence="2" type="ORF">HLUCCA11_16545</name>
</gene>
<protein>
    <submittedName>
        <fullName evidence="2">Uncharacterized protein</fullName>
    </submittedName>
</protein>
<proteinExistence type="predicted"/>
<dbReference type="PANTHER" id="PTHR36109:SF1">
    <property type="entry name" value="SLR0613 PROTEIN"/>
    <property type="match status" value="1"/>
</dbReference>
<evidence type="ECO:0000313" key="2">
    <source>
        <dbReference type="EMBL" id="KPQ34032.1"/>
    </source>
</evidence>
<accession>A0A0P7YTX6</accession>
<evidence type="ECO:0000256" key="1">
    <source>
        <dbReference type="SAM" id="Phobius"/>
    </source>
</evidence>
<name>A0A0P7YTX6_9CYAN</name>
<keyword evidence="1" id="KW-0812">Transmembrane</keyword>
<comment type="caution">
    <text evidence="2">The sequence shown here is derived from an EMBL/GenBank/DDBJ whole genome shotgun (WGS) entry which is preliminary data.</text>
</comment>